<feature type="region of interest" description="Disordered" evidence="1">
    <location>
        <begin position="1"/>
        <end position="101"/>
    </location>
</feature>
<evidence type="ECO:0008006" key="4">
    <source>
        <dbReference type="Google" id="ProtNLM"/>
    </source>
</evidence>
<dbReference type="Gene3D" id="3.30.200.20">
    <property type="entry name" value="Phosphorylase Kinase, domain 1"/>
    <property type="match status" value="1"/>
</dbReference>
<evidence type="ECO:0000313" key="3">
    <source>
        <dbReference type="Proteomes" id="UP001469553"/>
    </source>
</evidence>
<feature type="compositionally biased region" description="Basic and acidic residues" evidence="1">
    <location>
        <begin position="73"/>
        <end position="94"/>
    </location>
</feature>
<organism evidence="2 3">
    <name type="scientific">Ameca splendens</name>
    <dbReference type="NCBI Taxonomy" id="208324"/>
    <lineage>
        <taxon>Eukaryota</taxon>
        <taxon>Metazoa</taxon>
        <taxon>Chordata</taxon>
        <taxon>Craniata</taxon>
        <taxon>Vertebrata</taxon>
        <taxon>Euteleostomi</taxon>
        <taxon>Actinopterygii</taxon>
        <taxon>Neopterygii</taxon>
        <taxon>Teleostei</taxon>
        <taxon>Neoteleostei</taxon>
        <taxon>Acanthomorphata</taxon>
        <taxon>Ovalentaria</taxon>
        <taxon>Atherinomorphae</taxon>
        <taxon>Cyprinodontiformes</taxon>
        <taxon>Goodeidae</taxon>
        <taxon>Ameca</taxon>
    </lineage>
</organism>
<keyword evidence="3" id="KW-1185">Reference proteome</keyword>
<accession>A0ABV0XTX1</accession>
<comment type="caution">
    <text evidence="2">The sequence shown here is derived from an EMBL/GenBank/DDBJ whole genome shotgun (WGS) entry which is preliminary data.</text>
</comment>
<dbReference type="PANTHER" id="PTHR13902">
    <property type="entry name" value="SERINE/THREONINE-PROTEIN KINASE WNK WITH NO LYSINE -RELATED"/>
    <property type="match status" value="1"/>
</dbReference>
<feature type="compositionally biased region" description="Acidic residues" evidence="1">
    <location>
        <begin position="16"/>
        <end position="27"/>
    </location>
</feature>
<sequence>MMMSTPDSHTKKRPEEEENEEEEDEEGWSLSPLSLKASEDDPTSQSDAGEKPAAGLSIGWDSAEEAGVTLSDSTREELRWQRRREEERDEEETKAVGSSPDGRFLKFNIEIGRGSFKTVYKGLDTEKTVEVAWCELQVTRYTGQVVVQSQMARMKATSQNMLI</sequence>
<evidence type="ECO:0000256" key="1">
    <source>
        <dbReference type="SAM" id="MobiDB-lite"/>
    </source>
</evidence>
<name>A0ABV0XTX1_9TELE</name>
<dbReference type="InterPro" id="IPR050588">
    <property type="entry name" value="WNK_Ser-Thr_kinase"/>
</dbReference>
<proteinExistence type="predicted"/>
<evidence type="ECO:0000313" key="2">
    <source>
        <dbReference type="EMBL" id="MEQ2284939.1"/>
    </source>
</evidence>
<protein>
    <recommendedName>
        <fullName evidence="4">WNK lysine deficient protein kinase</fullName>
    </recommendedName>
</protein>
<dbReference type="Proteomes" id="UP001469553">
    <property type="component" value="Unassembled WGS sequence"/>
</dbReference>
<reference evidence="2 3" key="1">
    <citation type="submission" date="2021-06" db="EMBL/GenBank/DDBJ databases">
        <authorList>
            <person name="Palmer J.M."/>
        </authorList>
    </citation>
    <scope>NUCLEOTIDE SEQUENCE [LARGE SCALE GENOMIC DNA]</scope>
    <source>
        <strain evidence="2 3">AS_MEX2019</strain>
        <tissue evidence="2">Muscle</tissue>
    </source>
</reference>
<dbReference type="EMBL" id="JAHRIP010012173">
    <property type="protein sequence ID" value="MEQ2284939.1"/>
    <property type="molecule type" value="Genomic_DNA"/>
</dbReference>
<gene>
    <name evidence="2" type="ORF">AMECASPLE_026762</name>
</gene>